<protein>
    <recommendedName>
        <fullName evidence="2">Glycosyltransferase</fullName>
        <ecNumber evidence="2">2.4.2.-</ecNumber>
    </recommendedName>
</protein>
<feature type="domain" description="Nucleotide-diphospho-sugar transferase" evidence="3">
    <location>
        <begin position="104"/>
        <end position="302"/>
    </location>
</feature>
<name>A0A200R494_MACCD</name>
<evidence type="ECO:0000256" key="2">
    <source>
        <dbReference type="RuleBase" id="RU363055"/>
    </source>
</evidence>
<dbReference type="AlphaFoldDB" id="A0A200R494"/>
<dbReference type="PANTHER" id="PTHR46038:SF38">
    <property type="entry name" value="GLYCOSYLTRANSFERASE-RELATED"/>
    <property type="match status" value="1"/>
</dbReference>
<keyword evidence="2" id="KW-0328">Glycosyltransferase</keyword>
<keyword evidence="2" id="KW-0961">Cell wall biogenesis/degradation</keyword>
<dbReference type="InterPro" id="IPR005069">
    <property type="entry name" value="Nucl-diP-sugar_transferase"/>
</dbReference>
<evidence type="ECO:0000259" key="3">
    <source>
        <dbReference type="Pfam" id="PF03407"/>
    </source>
</evidence>
<dbReference type="GO" id="GO:0071555">
    <property type="term" value="P:cell wall organization"/>
    <property type="evidence" value="ECO:0007669"/>
    <property type="project" value="UniProtKB-KW"/>
</dbReference>
<dbReference type="InterPro" id="IPR044821">
    <property type="entry name" value="At1g28695/At4g15970-like"/>
</dbReference>
<dbReference type="InParanoid" id="A0A200R494"/>
<evidence type="ECO:0000313" key="5">
    <source>
        <dbReference type="Proteomes" id="UP000195402"/>
    </source>
</evidence>
<dbReference type="SUPFAM" id="SSF53448">
    <property type="entry name" value="Nucleotide-diphospho-sugar transferases"/>
    <property type="match status" value="1"/>
</dbReference>
<dbReference type="OMA" id="WYMARVL"/>
<keyword evidence="2 4" id="KW-0808">Transferase</keyword>
<dbReference type="PANTHER" id="PTHR46038">
    <property type="entry name" value="EXPRESSED PROTEIN-RELATED"/>
    <property type="match status" value="1"/>
</dbReference>
<dbReference type="GO" id="GO:0000139">
    <property type="term" value="C:Golgi membrane"/>
    <property type="evidence" value="ECO:0007669"/>
    <property type="project" value="UniProtKB-SubCell"/>
</dbReference>
<sequence>MQVMKSFKQPKLSLVVFALVLVGCLLFYISSNPFQGGRFKSSFWRNKNSMTNAEHRELAKVLRNASMPDRTVILTTLNEAWASPGSVIDLFLESFQIGEGTQSLLNHLVIAAVDQKAYNRCISIHPHCYELTTPGIDFAAEKRFMTPDYLKLMWRRIEFLRIVLELGYNFVFTDADIMWFRDPFRHFAAPDELTIACDSYMGNPTDNKNRANGGFNYVKSNERTIEFYKYWYMARVLYPGKHDQHVFEIIKNHPAVNMMGFKIKYLDTAYFGGFCEPSKDLNKVTTMHANCCAGIEKKIHDLRLVLEDWKNFTALSTEEKRLRGTSSEPSPWRAPDKCKWW</sequence>
<keyword evidence="2" id="KW-0812">Transmembrane</keyword>
<evidence type="ECO:0000313" key="4">
    <source>
        <dbReference type="EMBL" id="OVA17515.1"/>
    </source>
</evidence>
<dbReference type="InterPro" id="IPR029044">
    <property type="entry name" value="Nucleotide-diphossugar_trans"/>
</dbReference>
<keyword evidence="2" id="KW-0735">Signal-anchor</keyword>
<gene>
    <name evidence="4" type="ORF">BVC80_1837g341</name>
</gene>
<dbReference type="EMBL" id="MVGT01000438">
    <property type="protein sequence ID" value="OVA17515.1"/>
    <property type="molecule type" value="Genomic_DNA"/>
</dbReference>
<evidence type="ECO:0000256" key="1">
    <source>
        <dbReference type="ARBA" id="ARBA00007033"/>
    </source>
</evidence>
<keyword evidence="2" id="KW-0333">Golgi apparatus</keyword>
<dbReference type="GO" id="GO:0016757">
    <property type="term" value="F:glycosyltransferase activity"/>
    <property type="evidence" value="ECO:0007669"/>
    <property type="project" value="UniProtKB-KW"/>
</dbReference>
<comment type="subcellular location">
    <subcellularLocation>
        <location evidence="2">Golgi apparatus membrane</location>
        <topology evidence="2">Single-pass type II membrane protein</topology>
    </subcellularLocation>
</comment>
<reference evidence="4 5" key="1">
    <citation type="journal article" date="2017" name="Mol. Plant">
        <title>The Genome of Medicinal Plant Macleaya cordata Provides New Insights into Benzylisoquinoline Alkaloids Metabolism.</title>
        <authorList>
            <person name="Liu X."/>
            <person name="Liu Y."/>
            <person name="Huang P."/>
            <person name="Ma Y."/>
            <person name="Qing Z."/>
            <person name="Tang Q."/>
            <person name="Cao H."/>
            <person name="Cheng P."/>
            <person name="Zheng Y."/>
            <person name="Yuan Z."/>
            <person name="Zhou Y."/>
            <person name="Liu J."/>
            <person name="Tang Z."/>
            <person name="Zhuo Y."/>
            <person name="Zhang Y."/>
            <person name="Yu L."/>
            <person name="Huang J."/>
            <person name="Yang P."/>
            <person name="Peng Q."/>
            <person name="Zhang J."/>
            <person name="Jiang W."/>
            <person name="Zhang Z."/>
            <person name="Lin K."/>
            <person name="Ro D.K."/>
            <person name="Chen X."/>
            <person name="Xiong X."/>
            <person name="Shang Y."/>
            <person name="Huang S."/>
            <person name="Zeng J."/>
        </authorList>
    </citation>
    <scope>NUCLEOTIDE SEQUENCE [LARGE SCALE GENOMIC DNA]</scope>
    <source>
        <strain evidence="5">cv. BLH2017</strain>
        <tissue evidence="4">Root</tissue>
    </source>
</reference>
<organism evidence="4 5">
    <name type="scientific">Macleaya cordata</name>
    <name type="common">Five-seeded plume-poppy</name>
    <name type="synonym">Bocconia cordata</name>
    <dbReference type="NCBI Taxonomy" id="56857"/>
    <lineage>
        <taxon>Eukaryota</taxon>
        <taxon>Viridiplantae</taxon>
        <taxon>Streptophyta</taxon>
        <taxon>Embryophyta</taxon>
        <taxon>Tracheophyta</taxon>
        <taxon>Spermatophyta</taxon>
        <taxon>Magnoliopsida</taxon>
        <taxon>Ranunculales</taxon>
        <taxon>Papaveraceae</taxon>
        <taxon>Papaveroideae</taxon>
        <taxon>Macleaya</taxon>
    </lineage>
</organism>
<accession>A0A200R494</accession>
<dbReference type="OrthoDB" id="540503at2759"/>
<dbReference type="STRING" id="56857.A0A200R494"/>
<dbReference type="PROSITE" id="PS51257">
    <property type="entry name" value="PROKAR_LIPOPROTEIN"/>
    <property type="match status" value="1"/>
</dbReference>
<proteinExistence type="inferred from homology"/>
<dbReference type="Pfam" id="PF03407">
    <property type="entry name" value="Nucleotid_trans"/>
    <property type="match status" value="1"/>
</dbReference>
<dbReference type="Proteomes" id="UP000195402">
    <property type="component" value="Unassembled WGS sequence"/>
</dbReference>
<comment type="caution">
    <text evidence="4">The sequence shown here is derived from an EMBL/GenBank/DDBJ whole genome shotgun (WGS) entry which is preliminary data.</text>
</comment>
<dbReference type="EC" id="2.4.2.-" evidence="2"/>
<comment type="similarity">
    <text evidence="1 2">Belongs to the glycosyltransferase 77 family.</text>
</comment>
<keyword evidence="5" id="KW-1185">Reference proteome</keyword>